<accession>A0ABT5Z0M2</accession>
<protein>
    <recommendedName>
        <fullName evidence="2">HTH cro/C1-type domain-containing protein</fullName>
    </recommendedName>
</protein>
<evidence type="ECO:0000259" key="2">
    <source>
        <dbReference type="PROSITE" id="PS50943"/>
    </source>
</evidence>
<reference evidence="3 4" key="1">
    <citation type="submission" date="2023-03" db="EMBL/GenBank/DDBJ databases">
        <title>Draft genome sequence of type strain Streptomyces ferralitis JCM 14344.</title>
        <authorList>
            <person name="Klaysubun C."/>
            <person name="Duangmal K."/>
        </authorList>
    </citation>
    <scope>NUCLEOTIDE SEQUENCE [LARGE SCALE GENOMIC DNA]</scope>
    <source>
        <strain evidence="3 4">JCM 14344</strain>
    </source>
</reference>
<evidence type="ECO:0000313" key="4">
    <source>
        <dbReference type="Proteomes" id="UP001220022"/>
    </source>
</evidence>
<feature type="compositionally biased region" description="Basic and acidic residues" evidence="1">
    <location>
        <begin position="169"/>
        <end position="180"/>
    </location>
</feature>
<dbReference type="InterPro" id="IPR001387">
    <property type="entry name" value="Cro/C1-type_HTH"/>
</dbReference>
<sequence>MTDTPDRREPLNLAEKLLVLLRLRRDPEGYTPSAKDVTNATVLPGQRKPAVSHGQVSSLIAGTSRNPQLSTLATLARALDAPTAFLMPGTAWDDLAALTVYQQSSEARETLRLMQGLEVQDIVEVCMRLKEIRRRRGLPEDVPAIPPPPPGVDQPREGRPRRRLSLNEAAERAADDLEGR</sequence>
<dbReference type="EMBL" id="JARHTQ010000009">
    <property type="protein sequence ID" value="MDF2257222.1"/>
    <property type="molecule type" value="Genomic_DNA"/>
</dbReference>
<feature type="region of interest" description="Disordered" evidence="1">
    <location>
        <begin position="138"/>
        <end position="180"/>
    </location>
</feature>
<evidence type="ECO:0000313" key="3">
    <source>
        <dbReference type="EMBL" id="MDF2257222.1"/>
    </source>
</evidence>
<dbReference type="Proteomes" id="UP001220022">
    <property type="component" value="Unassembled WGS sequence"/>
</dbReference>
<evidence type="ECO:0000256" key="1">
    <source>
        <dbReference type="SAM" id="MobiDB-lite"/>
    </source>
</evidence>
<dbReference type="InterPro" id="IPR010982">
    <property type="entry name" value="Lambda_DNA-bd_dom_sf"/>
</dbReference>
<feature type="domain" description="HTH cro/C1-type" evidence="2">
    <location>
        <begin position="51"/>
        <end position="86"/>
    </location>
</feature>
<name>A0ABT5Z0M2_9ACTN</name>
<organism evidence="3 4">
    <name type="scientific">Streptantibioticus ferralitis</name>
    <dbReference type="NCBI Taxonomy" id="236510"/>
    <lineage>
        <taxon>Bacteria</taxon>
        <taxon>Bacillati</taxon>
        <taxon>Actinomycetota</taxon>
        <taxon>Actinomycetes</taxon>
        <taxon>Kitasatosporales</taxon>
        <taxon>Streptomycetaceae</taxon>
        <taxon>Streptantibioticus</taxon>
    </lineage>
</organism>
<comment type="caution">
    <text evidence="3">The sequence shown here is derived from an EMBL/GenBank/DDBJ whole genome shotgun (WGS) entry which is preliminary data.</text>
</comment>
<gene>
    <name evidence="3" type="ORF">P2L57_16220</name>
</gene>
<proteinExistence type="predicted"/>
<keyword evidence="4" id="KW-1185">Reference proteome</keyword>
<dbReference type="Gene3D" id="1.10.260.40">
    <property type="entry name" value="lambda repressor-like DNA-binding domains"/>
    <property type="match status" value="1"/>
</dbReference>
<dbReference type="RefSeq" id="WP_275814900.1">
    <property type="nucleotide sequence ID" value="NZ_BAAANM010000023.1"/>
</dbReference>
<dbReference type="PROSITE" id="PS50943">
    <property type="entry name" value="HTH_CROC1"/>
    <property type="match status" value="1"/>
</dbReference>